<organism evidence="4 5">
    <name type="scientific">Pseudomonas syringae pv. avii</name>
    <dbReference type="NCBI Taxonomy" id="663959"/>
    <lineage>
        <taxon>Bacteria</taxon>
        <taxon>Pseudomonadati</taxon>
        <taxon>Pseudomonadota</taxon>
        <taxon>Gammaproteobacteria</taxon>
        <taxon>Pseudomonadales</taxon>
        <taxon>Pseudomonadaceae</taxon>
        <taxon>Pseudomonas</taxon>
        <taxon>Pseudomonas syringae</taxon>
    </lineage>
</organism>
<evidence type="ECO:0008006" key="6">
    <source>
        <dbReference type="Google" id="ProtNLM"/>
    </source>
</evidence>
<keyword evidence="3" id="KW-0998">Cell outer membrane</keyword>
<evidence type="ECO:0000256" key="1">
    <source>
        <dbReference type="ARBA" id="ARBA00004442"/>
    </source>
</evidence>
<dbReference type="Proteomes" id="UP000280395">
    <property type="component" value="Unassembled WGS sequence"/>
</dbReference>
<reference evidence="4 5" key="1">
    <citation type="submission" date="2018-08" db="EMBL/GenBank/DDBJ databases">
        <title>Recombination of ecologically and evolutionarily significant loci maintains genetic cohesion in the Pseudomonas syringae species complex.</title>
        <authorList>
            <person name="Dillon M."/>
            <person name="Thakur S."/>
            <person name="Almeida R.N.D."/>
            <person name="Weir B.S."/>
            <person name="Guttman D.S."/>
        </authorList>
    </citation>
    <scope>NUCLEOTIDE SEQUENCE [LARGE SCALE GENOMIC DNA]</scope>
    <source>
        <strain evidence="4 5">ICMP 14479</strain>
    </source>
</reference>
<evidence type="ECO:0000313" key="5">
    <source>
        <dbReference type="Proteomes" id="UP000280395"/>
    </source>
</evidence>
<dbReference type="Gene3D" id="2.40.170.20">
    <property type="entry name" value="TonB-dependent receptor, beta-barrel domain"/>
    <property type="match status" value="1"/>
</dbReference>
<proteinExistence type="predicted"/>
<dbReference type="EMBL" id="RBUA01001327">
    <property type="protein sequence ID" value="RMU45511.1"/>
    <property type="molecule type" value="Genomic_DNA"/>
</dbReference>
<name>A0A3M5UHY9_PSESX</name>
<evidence type="ECO:0000256" key="2">
    <source>
        <dbReference type="ARBA" id="ARBA00023136"/>
    </source>
</evidence>
<dbReference type="SUPFAM" id="SSF56935">
    <property type="entry name" value="Porins"/>
    <property type="match status" value="1"/>
</dbReference>
<evidence type="ECO:0000256" key="3">
    <source>
        <dbReference type="ARBA" id="ARBA00023237"/>
    </source>
</evidence>
<evidence type="ECO:0000313" key="4">
    <source>
        <dbReference type="EMBL" id="RMU45511.1"/>
    </source>
</evidence>
<protein>
    <recommendedName>
        <fullName evidence="6">TonB-dependent receptor-like beta-barrel domain-containing protein</fullName>
    </recommendedName>
</protein>
<gene>
    <name evidence="4" type="ORF">ALP29_100239</name>
</gene>
<dbReference type="AlphaFoldDB" id="A0A3M5UHY9"/>
<dbReference type="InterPro" id="IPR036942">
    <property type="entry name" value="Beta-barrel_TonB_sf"/>
</dbReference>
<accession>A0A3M5UHY9</accession>
<keyword evidence="2" id="KW-0472">Membrane</keyword>
<comment type="subcellular location">
    <subcellularLocation>
        <location evidence="1">Cell outer membrane</location>
    </subcellularLocation>
</comment>
<comment type="caution">
    <text evidence="4">The sequence shown here is derived from an EMBL/GenBank/DDBJ whole genome shotgun (WGS) entry which is preliminary data.</text>
</comment>
<sequence length="56" mass="6318">MTVNGGLYNLTDKKYWNWDDVRSYDSVGEAGVTGPANLDRLTQPGRNFAINVIWDI</sequence>
<dbReference type="GO" id="GO:0009279">
    <property type="term" value="C:cell outer membrane"/>
    <property type="evidence" value="ECO:0007669"/>
    <property type="project" value="UniProtKB-SubCell"/>
</dbReference>